<feature type="region of interest" description="Disordered" evidence="3">
    <location>
        <begin position="35"/>
        <end position="55"/>
    </location>
</feature>
<dbReference type="Pfam" id="PF13432">
    <property type="entry name" value="TPR_16"/>
    <property type="match status" value="2"/>
</dbReference>
<dbReference type="PANTHER" id="PTHR45586:SF14">
    <property type="entry name" value="TETRATRICOPEPTIDE TPR_2 REPEAT PROTEIN"/>
    <property type="match status" value="1"/>
</dbReference>
<evidence type="ECO:0008006" key="6">
    <source>
        <dbReference type="Google" id="ProtNLM"/>
    </source>
</evidence>
<dbReference type="Proteomes" id="UP001499884">
    <property type="component" value="Unassembled WGS sequence"/>
</dbReference>
<accession>A0ABP7FGY8</accession>
<keyword evidence="1" id="KW-0677">Repeat</keyword>
<dbReference type="InterPro" id="IPR051012">
    <property type="entry name" value="CellSynth/LPSAsmb/PSIAsmb"/>
</dbReference>
<keyword evidence="5" id="KW-1185">Reference proteome</keyword>
<reference evidence="5" key="1">
    <citation type="journal article" date="2019" name="Int. J. Syst. Evol. Microbiol.">
        <title>The Global Catalogue of Microorganisms (GCM) 10K type strain sequencing project: providing services to taxonomists for standard genome sequencing and annotation.</title>
        <authorList>
            <consortium name="The Broad Institute Genomics Platform"/>
            <consortium name="The Broad Institute Genome Sequencing Center for Infectious Disease"/>
            <person name="Wu L."/>
            <person name="Ma J."/>
        </authorList>
    </citation>
    <scope>NUCLEOTIDE SEQUENCE [LARGE SCALE GENOMIC DNA]</scope>
    <source>
        <strain evidence="5">JCM 30846</strain>
    </source>
</reference>
<dbReference type="InterPro" id="IPR011990">
    <property type="entry name" value="TPR-like_helical_dom_sf"/>
</dbReference>
<dbReference type="InterPro" id="IPR019734">
    <property type="entry name" value="TPR_rpt"/>
</dbReference>
<keyword evidence="2" id="KW-0802">TPR repeat</keyword>
<feature type="region of interest" description="Disordered" evidence="3">
    <location>
        <begin position="522"/>
        <end position="550"/>
    </location>
</feature>
<dbReference type="SMART" id="SM00028">
    <property type="entry name" value="TPR"/>
    <property type="match status" value="4"/>
</dbReference>
<feature type="region of interest" description="Disordered" evidence="3">
    <location>
        <begin position="120"/>
        <end position="192"/>
    </location>
</feature>
<comment type="caution">
    <text evidence="4">The sequence shown here is derived from an EMBL/GenBank/DDBJ whole genome shotgun (WGS) entry which is preliminary data.</text>
</comment>
<evidence type="ECO:0000256" key="3">
    <source>
        <dbReference type="SAM" id="MobiDB-lite"/>
    </source>
</evidence>
<protein>
    <recommendedName>
        <fullName evidence="6">Tetratricopeptide repeat protein</fullName>
    </recommendedName>
</protein>
<feature type="compositionally biased region" description="Low complexity" evidence="3">
    <location>
        <begin position="120"/>
        <end position="155"/>
    </location>
</feature>
<evidence type="ECO:0000256" key="1">
    <source>
        <dbReference type="ARBA" id="ARBA00022737"/>
    </source>
</evidence>
<dbReference type="SUPFAM" id="SSF48452">
    <property type="entry name" value="TPR-like"/>
    <property type="match status" value="2"/>
</dbReference>
<evidence type="ECO:0000256" key="2">
    <source>
        <dbReference type="ARBA" id="ARBA00022803"/>
    </source>
</evidence>
<sequence length="550" mass="55906">MKQDRTRQSRQIKRAALAVGAGGLLVAGALVCVPDGKRGAPPPSGPEARALDALSAGAPASGADLAALIRDREAWVGRHPGDARAWAVLGSAYVRRGVRQADPAAFPRAERALDRALAGPLPDASAAPAVSASPRASAGTGATAAPEGPASPGASDSLASPAAPRTPPVPTGSTAVAAGAPGARAATGAPAADTPPEALVGLAALADARQDYPAARTWGERALRRSPTAWAAYPPLIDAYSLHGDHEAAGRAAARLAKAGPKAPPAAAEYAVVYRDRGRREDAAAQASAAVEQASAPAQKGAALAALGDLAWERGEPEEALGQYGAALQAAPDLYTAQAGRGRALAALGRTDEAYQTYDTALAGLPDPAYALEYGELFDSLGLTGDASTQYAKVRALAARGARAGVDENLVLGRYEADHGAPASAVTRLTAEWTRGHRGIETADALGWALYRSGDASRALTYATTATEQGRRSALYTYHRGEIERALGMAAEARRHLDEALRTNPYFSPLLAPRAREALGALGGSTATGGVAGTTEEADGPTVRAPAAQP</sequence>
<dbReference type="EMBL" id="BAABEP010000027">
    <property type="protein sequence ID" value="GAA3737397.1"/>
    <property type="molecule type" value="Genomic_DNA"/>
</dbReference>
<proteinExistence type="predicted"/>
<feature type="compositionally biased region" description="Gly residues" evidence="3">
    <location>
        <begin position="522"/>
        <end position="532"/>
    </location>
</feature>
<evidence type="ECO:0000313" key="4">
    <source>
        <dbReference type="EMBL" id="GAA3737397.1"/>
    </source>
</evidence>
<gene>
    <name evidence="4" type="ORF">GCM10023082_38270</name>
</gene>
<organism evidence="4 5">
    <name type="scientific">Streptomyces tremellae</name>
    <dbReference type="NCBI Taxonomy" id="1124239"/>
    <lineage>
        <taxon>Bacteria</taxon>
        <taxon>Bacillati</taxon>
        <taxon>Actinomycetota</taxon>
        <taxon>Actinomycetes</taxon>
        <taxon>Kitasatosporales</taxon>
        <taxon>Streptomycetaceae</taxon>
        <taxon>Streptomyces</taxon>
    </lineage>
</organism>
<evidence type="ECO:0000313" key="5">
    <source>
        <dbReference type="Proteomes" id="UP001499884"/>
    </source>
</evidence>
<name>A0ABP7FGY8_9ACTN</name>
<feature type="compositionally biased region" description="Low complexity" evidence="3">
    <location>
        <begin position="171"/>
        <end position="192"/>
    </location>
</feature>
<dbReference type="PANTHER" id="PTHR45586">
    <property type="entry name" value="TPR REPEAT-CONTAINING PROTEIN PA4667"/>
    <property type="match status" value="1"/>
</dbReference>
<dbReference type="Gene3D" id="1.25.40.10">
    <property type="entry name" value="Tetratricopeptide repeat domain"/>
    <property type="match status" value="3"/>
</dbReference>